<keyword evidence="3" id="KW-1185">Reference proteome</keyword>
<evidence type="ECO:0000313" key="2">
    <source>
        <dbReference type="EMBL" id="NYB74835.1"/>
    </source>
</evidence>
<feature type="transmembrane region" description="Helical" evidence="1">
    <location>
        <begin position="28"/>
        <end position="46"/>
    </location>
</feature>
<dbReference type="Proteomes" id="UP000611629">
    <property type="component" value="Unassembled WGS sequence"/>
</dbReference>
<proteinExistence type="predicted"/>
<dbReference type="Pfam" id="PF14015">
    <property type="entry name" value="DUF4231"/>
    <property type="match status" value="1"/>
</dbReference>
<keyword evidence="1" id="KW-0812">Transmembrane</keyword>
<name>A0A974BK88_SEDHY</name>
<protein>
    <submittedName>
        <fullName evidence="2">DUF4231 domain-containing protein</fullName>
    </submittedName>
</protein>
<dbReference type="InterPro" id="IPR025325">
    <property type="entry name" value="DUF4231"/>
</dbReference>
<accession>A0A974BK88</accession>
<dbReference type="NCBIfam" id="NF033634">
    <property type="entry name" value="SLATT_1"/>
    <property type="match status" value="1"/>
</dbReference>
<dbReference type="EMBL" id="JACBNQ010000013">
    <property type="protein sequence ID" value="NYB74835.1"/>
    <property type="molecule type" value="Genomic_DNA"/>
</dbReference>
<keyword evidence="1" id="KW-1133">Transmembrane helix</keyword>
<feature type="transmembrane region" description="Helical" evidence="1">
    <location>
        <begin position="52"/>
        <end position="71"/>
    </location>
</feature>
<comment type="caution">
    <text evidence="2">The sequence shown here is derived from an EMBL/GenBank/DDBJ whole genome shotgun (WGS) entry which is preliminary data.</text>
</comment>
<evidence type="ECO:0000256" key="1">
    <source>
        <dbReference type="SAM" id="Phobius"/>
    </source>
</evidence>
<reference evidence="2" key="1">
    <citation type="submission" date="2020-07" db="EMBL/GenBank/DDBJ databases">
        <title>Genomic analysis of a strain of Sedimentibacter Hydroxybenzoicus DSM7310.</title>
        <authorList>
            <person name="Ma S."/>
        </authorList>
    </citation>
    <scope>NUCLEOTIDE SEQUENCE</scope>
    <source>
        <strain evidence="2">DSM 7310</strain>
    </source>
</reference>
<keyword evidence="1" id="KW-0472">Membrane</keyword>
<dbReference type="RefSeq" id="WP_179238537.1">
    <property type="nucleotide sequence ID" value="NZ_JACBNQ010000013.1"/>
</dbReference>
<evidence type="ECO:0000313" key="3">
    <source>
        <dbReference type="Proteomes" id="UP000611629"/>
    </source>
</evidence>
<organism evidence="2 3">
    <name type="scientific">Sedimentibacter hydroxybenzoicus DSM 7310</name>
    <dbReference type="NCBI Taxonomy" id="1123245"/>
    <lineage>
        <taxon>Bacteria</taxon>
        <taxon>Bacillati</taxon>
        <taxon>Bacillota</taxon>
        <taxon>Tissierellia</taxon>
        <taxon>Sedimentibacter</taxon>
    </lineage>
</organism>
<dbReference type="AlphaFoldDB" id="A0A974BK88"/>
<sequence length="143" mass="16953">MDEERYIKERLDDQQEWHGKKAQEFKKAYYNSNIAILICTTLITVCSPFTNIYIRIFTSILGATATVLLGINKLKNYHENWLHYRLISETLKREKYFYLSRSGFYKNQEENSLNILVERVEQIISDENSNWAQINTQCSEKAN</sequence>
<gene>
    <name evidence="2" type="ORF">HZF24_11870</name>
</gene>